<dbReference type="OrthoDB" id="6678638at2"/>
<evidence type="ECO:0000313" key="2">
    <source>
        <dbReference type="EMBL" id="KEQ31647.1"/>
    </source>
</evidence>
<dbReference type="EMBL" id="JNFF01000008">
    <property type="protein sequence ID" value="KEQ31647.1"/>
    <property type="molecule type" value="Genomic_DNA"/>
</dbReference>
<dbReference type="AlphaFoldDB" id="A0A081PLS4"/>
<keyword evidence="3" id="KW-1185">Reference proteome</keyword>
<evidence type="ECO:0000256" key="1">
    <source>
        <dbReference type="SAM" id="Phobius"/>
    </source>
</evidence>
<comment type="caution">
    <text evidence="2">The sequence shown here is derived from an EMBL/GenBank/DDBJ whole genome shotgun (WGS) entry which is preliminary data.</text>
</comment>
<dbReference type="eggNOG" id="ENOG502ZC5Q">
    <property type="taxonomic scope" value="Bacteria"/>
</dbReference>
<keyword evidence="1" id="KW-1133">Transmembrane helix</keyword>
<keyword evidence="1" id="KW-0472">Membrane</keyword>
<proteinExistence type="predicted"/>
<dbReference type="Proteomes" id="UP000028007">
    <property type="component" value="Unassembled WGS sequence"/>
</dbReference>
<sequence length="209" mass="24472">MNKFLIRCSFFVISLGAVICVYFFYALSGAYEVNGKGEWKMDVTGQVGDFIGGIVGTLFALSGTLLIYLSFREQTNQNKREAFEAAFFEMLRLHRENVEEMRLSKEVDGHVELAENRKVFRLIYAEFVECYREVKKFFRKTDDYILPKYKVELEMIARRISDKIDVKEMAMIDTAYCIVFFGMGNEGEQVLTHQFRKKYDGMHFRNLLT</sequence>
<accession>A0A081PLS4</accession>
<evidence type="ECO:0000313" key="3">
    <source>
        <dbReference type="Proteomes" id="UP000028007"/>
    </source>
</evidence>
<dbReference type="RefSeq" id="WP_037437827.1">
    <property type="nucleotide sequence ID" value="NZ_JNFF01000008.1"/>
</dbReference>
<evidence type="ECO:0008006" key="4">
    <source>
        <dbReference type="Google" id="ProtNLM"/>
    </source>
</evidence>
<feature type="transmembrane region" description="Helical" evidence="1">
    <location>
        <begin position="51"/>
        <end position="71"/>
    </location>
</feature>
<name>A0A081PLS4_9SPHI</name>
<protein>
    <recommendedName>
        <fullName evidence="4">Phage abortive infection protein</fullName>
    </recommendedName>
</protein>
<keyword evidence="1" id="KW-0812">Transmembrane</keyword>
<gene>
    <name evidence="2" type="ORF">N180_15525</name>
</gene>
<reference evidence="2 3" key="1">
    <citation type="journal article" date="1992" name="Int. J. Syst. Bacteriol.">
        <title>Sphingobacterium antarcticus sp. nov. a Psychrotrophic Bacterium from the Soils of Schirmacher Oasis, Antarctica.</title>
        <authorList>
            <person name="Shivaji S."/>
            <person name="Ray M.K."/>
            <person name="Rao N.S."/>
            <person name="Saiserr L."/>
            <person name="Jagannadham M.V."/>
            <person name="Kumar G.S."/>
            <person name="Reddy G."/>
            <person name="Bhargava P.M."/>
        </authorList>
    </citation>
    <scope>NUCLEOTIDE SEQUENCE [LARGE SCALE GENOMIC DNA]</scope>
    <source>
        <strain evidence="2 3">4BY</strain>
    </source>
</reference>
<organism evidence="2 3">
    <name type="scientific">Pedobacter antarcticus 4BY</name>
    <dbReference type="NCBI Taxonomy" id="1358423"/>
    <lineage>
        <taxon>Bacteria</taxon>
        <taxon>Pseudomonadati</taxon>
        <taxon>Bacteroidota</taxon>
        <taxon>Sphingobacteriia</taxon>
        <taxon>Sphingobacteriales</taxon>
        <taxon>Sphingobacteriaceae</taxon>
        <taxon>Pedobacter</taxon>
    </lineage>
</organism>
<feature type="transmembrane region" description="Helical" evidence="1">
    <location>
        <begin position="12"/>
        <end position="31"/>
    </location>
</feature>